<evidence type="ECO:0008006" key="3">
    <source>
        <dbReference type="Google" id="ProtNLM"/>
    </source>
</evidence>
<reference evidence="1 2" key="1">
    <citation type="submission" date="2024-03" db="EMBL/GenBank/DDBJ databases">
        <title>Novel Streptomyces species of biotechnological and ecological value are a feature of Machair soil.</title>
        <authorList>
            <person name="Prole J.R."/>
            <person name="Goodfellow M."/>
            <person name="Allenby N."/>
            <person name="Ward A.C."/>
        </authorList>
    </citation>
    <scope>NUCLEOTIDE SEQUENCE [LARGE SCALE GENOMIC DNA]</scope>
    <source>
        <strain evidence="1 2">MS1.HAVA.3</strain>
    </source>
</reference>
<sequence length="48" mass="5208">MLSRGADINWIGHDRLTPLDIALTSENVELIEWLKGSGAHTGEQHAPG</sequence>
<dbReference type="EMBL" id="JBBKAM010000002">
    <property type="protein sequence ID" value="MEJ8640654.1"/>
    <property type="molecule type" value="Genomic_DNA"/>
</dbReference>
<evidence type="ECO:0000313" key="2">
    <source>
        <dbReference type="Proteomes" id="UP001382904"/>
    </source>
</evidence>
<proteinExistence type="predicted"/>
<dbReference type="SUPFAM" id="SSF48403">
    <property type="entry name" value="Ankyrin repeat"/>
    <property type="match status" value="1"/>
</dbReference>
<dbReference type="InterPro" id="IPR036770">
    <property type="entry name" value="Ankyrin_rpt-contain_sf"/>
</dbReference>
<organism evidence="1 2">
    <name type="scientific">Streptomyces caledonius</name>
    <dbReference type="NCBI Taxonomy" id="3134107"/>
    <lineage>
        <taxon>Bacteria</taxon>
        <taxon>Bacillati</taxon>
        <taxon>Actinomycetota</taxon>
        <taxon>Actinomycetes</taxon>
        <taxon>Kitasatosporales</taxon>
        <taxon>Streptomycetaceae</taxon>
        <taxon>Streptomyces</taxon>
    </lineage>
</organism>
<protein>
    <recommendedName>
        <fullName evidence="3">Ankyrin repeat domain-containing protein</fullName>
    </recommendedName>
</protein>
<comment type="caution">
    <text evidence="1">The sequence shown here is derived from an EMBL/GenBank/DDBJ whole genome shotgun (WGS) entry which is preliminary data.</text>
</comment>
<dbReference type="Gene3D" id="1.25.40.20">
    <property type="entry name" value="Ankyrin repeat-containing domain"/>
    <property type="match status" value="1"/>
</dbReference>
<dbReference type="Proteomes" id="UP001382904">
    <property type="component" value="Unassembled WGS sequence"/>
</dbReference>
<keyword evidence="2" id="KW-1185">Reference proteome</keyword>
<accession>A0ABU8TYF6</accession>
<name>A0ABU8TYF6_9ACTN</name>
<gene>
    <name evidence="1" type="ORF">WKI68_02755</name>
</gene>
<evidence type="ECO:0000313" key="1">
    <source>
        <dbReference type="EMBL" id="MEJ8640654.1"/>
    </source>
</evidence>